<dbReference type="AlphaFoldDB" id="A0AAV7P4A3"/>
<name>A0AAV7P4A3_PLEWA</name>
<evidence type="ECO:0000313" key="3">
    <source>
        <dbReference type="Proteomes" id="UP001066276"/>
    </source>
</evidence>
<keyword evidence="3" id="KW-1185">Reference proteome</keyword>
<protein>
    <submittedName>
        <fullName evidence="2">Uncharacterized protein</fullName>
    </submittedName>
</protein>
<feature type="compositionally biased region" description="Polar residues" evidence="1">
    <location>
        <begin position="9"/>
        <end position="26"/>
    </location>
</feature>
<evidence type="ECO:0000256" key="1">
    <source>
        <dbReference type="SAM" id="MobiDB-lite"/>
    </source>
</evidence>
<sequence>MTRDRHSSLRSSLKAQLVHQSTSSLKSKAGRRLHAPARLARYDNHQGCQPRTRGGQFNQIKELERCQDFEQIVLGKLRCGKSHDAVLLQEARAINEMFVMVLTATQFLFSLQLQRTHKVA</sequence>
<reference evidence="2" key="1">
    <citation type="journal article" date="2022" name="bioRxiv">
        <title>Sequencing and chromosome-scale assembly of the giantPleurodeles waltlgenome.</title>
        <authorList>
            <person name="Brown T."/>
            <person name="Elewa A."/>
            <person name="Iarovenko S."/>
            <person name="Subramanian E."/>
            <person name="Araus A.J."/>
            <person name="Petzold A."/>
            <person name="Susuki M."/>
            <person name="Suzuki K.-i.T."/>
            <person name="Hayashi T."/>
            <person name="Toyoda A."/>
            <person name="Oliveira C."/>
            <person name="Osipova E."/>
            <person name="Leigh N.D."/>
            <person name="Simon A."/>
            <person name="Yun M.H."/>
        </authorList>
    </citation>
    <scope>NUCLEOTIDE SEQUENCE</scope>
    <source>
        <strain evidence="2">20211129_DDA</strain>
        <tissue evidence="2">Liver</tissue>
    </source>
</reference>
<comment type="caution">
    <text evidence="2">The sequence shown here is derived from an EMBL/GenBank/DDBJ whole genome shotgun (WGS) entry which is preliminary data.</text>
</comment>
<dbReference type="EMBL" id="JANPWB010000011">
    <property type="protein sequence ID" value="KAJ1123075.1"/>
    <property type="molecule type" value="Genomic_DNA"/>
</dbReference>
<organism evidence="2 3">
    <name type="scientific">Pleurodeles waltl</name>
    <name type="common">Iberian ribbed newt</name>
    <dbReference type="NCBI Taxonomy" id="8319"/>
    <lineage>
        <taxon>Eukaryota</taxon>
        <taxon>Metazoa</taxon>
        <taxon>Chordata</taxon>
        <taxon>Craniata</taxon>
        <taxon>Vertebrata</taxon>
        <taxon>Euteleostomi</taxon>
        <taxon>Amphibia</taxon>
        <taxon>Batrachia</taxon>
        <taxon>Caudata</taxon>
        <taxon>Salamandroidea</taxon>
        <taxon>Salamandridae</taxon>
        <taxon>Pleurodelinae</taxon>
        <taxon>Pleurodeles</taxon>
    </lineage>
</organism>
<gene>
    <name evidence="2" type="ORF">NDU88_001548</name>
</gene>
<feature type="region of interest" description="Disordered" evidence="1">
    <location>
        <begin position="1"/>
        <end position="32"/>
    </location>
</feature>
<proteinExistence type="predicted"/>
<evidence type="ECO:0000313" key="2">
    <source>
        <dbReference type="EMBL" id="KAJ1123075.1"/>
    </source>
</evidence>
<dbReference type="Proteomes" id="UP001066276">
    <property type="component" value="Chromosome 7"/>
</dbReference>
<accession>A0AAV7P4A3</accession>